<dbReference type="PANTHER" id="PTHR45436">
    <property type="entry name" value="SENSOR HISTIDINE KINASE YKOH"/>
    <property type="match status" value="1"/>
</dbReference>
<dbReference type="Proteomes" id="UP000008871">
    <property type="component" value="Chromosome"/>
</dbReference>
<evidence type="ECO:0000256" key="4">
    <source>
        <dbReference type="ARBA" id="ARBA00022553"/>
    </source>
</evidence>
<dbReference type="eggNOG" id="COG0642">
    <property type="taxonomic scope" value="Bacteria"/>
</dbReference>
<dbReference type="InterPro" id="IPR003594">
    <property type="entry name" value="HATPase_dom"/>
</dbReference>
<evidence type="ECO:0000259" key="12">
    <source>
        <dbReference type="PROSITE" id="PS50109"/>
    </source>
</evidence>
<sequence>MRSMGRRLGISLFVSLLLAGGLIIQGTLWWLERDQRQTLSLQLRDDAAGVLAALVAGPQGHLSLDTTRLHPAYRRPLSGRYFVVLLGEQRWRSRSLWDQQLAAPSQVGVHPDLQPGPADQQLLRFRGEYQKEGQAVTVVVAQDYTPVLKTYNQTRTVVLVAWVVVLLLLAGIQQWLLRRGLAPLRRARDEIEQLRGGERHELNEQVALELHPLVVEINRLQRHTEQQLQRSRHALGDLGHALKTPLAILKNRCTQELAASDPALYAMLTEQLGQMEANIRRALGRARVAAGVTTRNRFCPAEDIPLLLGTLEQAHQRDLDIHLDMAPLPAQPFDRDDMLEVLGNLLDNAFKWANQRVKVIAKSDMGDDGHRQLILCVEDDGPGIQAERQNQVLQRGLRLDEHAAGHGLGLSIVSDTVAAYGGSLVLDDSSLGGLRVCLRLPASHSESTGFQRERKA</sequence>
<feature type="domain" description="HAMP" evidence="13">
    <location>
        <begin position="178"/>
        <end position="229"/>
    </location>
</feature>
<dbReference type="SUPFAM" id="SSF55874">
    <property type="entry name" value="ATPase domain of HSP90 chaperone/DNA topoisomerase II/histidine kinase"/>
    <property type="match status" value="1"/>
</dbReference>
<keyword evidence="9" id="KW-0902">Two-component regulatory system</keyword>
<evidence type="ECO:0000256" key="3">
    <source>
        <dbReference type="ARBA" id="ARBA00012438"/>
    </source>
</evidence>
<keyword evidence="10 11" id="KW-0472">Membrane</keyword>
<keyword evidence="6 11" id="KW-0812">Transmembrane</keyword>
<dbReference type="SMART" id="SM00387">
    <property type="entry name" value="HATPase_c"/>
    <property type="match status" value="1"/>
</dbReference>
<keyword evidence="8 11" id="KW-1133">Transmembrane helix</keyword>
<dbReference type="OrthoDB" id="9809567at2"/>
<dbReference type="GO" id="GO:0004673">
    <property type="term" value="F:protein histidine kinase activity"/>
    <property type="evidence" value="ECO:0007669"/>
    <property type="project" value="UniProtKB-EC"/>
</dbReference>
<dbReference type="EC" id="2.7.13.3" evidence="3"/>
<reference evidence="14 15" key="1">
    <citation type="journal article" date="2006" name="Nat. Biotechnol.">
        <title>Genome sequence of the ubiquitous hydrocarbon-degrading marine bacterium Alcanivorax borkumensis.</title>
        <authorList>
            <person name="Schneiker S."/>
            <person name="Martins dos Santos V.A.P."/>
            <person name="Bartels D."/>
            <person name="Bekel T."/>
            <person name="Brecht M."/>
            <person name="Buhrmester J."/>
            <person name="Chernikova T.N."/>
            <person name="Denaro R."/>
            <person name="Ferrer M."/>
            <person name="Gertler C."/>
            <person name="Goesmann A."/>
            <person name="Golyshina O.V."/>
            <person name="Kaminski F."/>
            <person name="Khachane A.N."/>
            <person name="Lang S."/>
            <person name="Linke B."/>
            <person name="McHardy A.C."/>
            <person name="Meyer F."/>
            <person name="Nechitaylo T."/>
            <person name="Puehler A."/>
            <person name="Regenhardt D."/>
            <person name="Rupp O."/>
            <person name="Sabirova J.S."/>
            <person name="Selbitschka W."/>
            <person name="Yakimov M.M."/>
            <person name="Timmis K.N."/>
            <person name="Vorhoelter F.-J."/>
            <person name="Weidner S."/>
            <person name="Kaiser O."/>
            <person name="Golyshin P.N."/>
        </authorList>
    </citation>
    <scope>NUCLEOTIDE SEQUENCE [LARGE SCALE GENOMIC DNA]</scope>
    <source>
        <strain evidence="15">ATCC 700651 / DSM 11573 / NCIMB 13689 / SK2</strain>
    </source>
</reference>
<organism evidence="14 15">
    <name type="scientific">Alcanivorax borkumensis (strain ATCC 700651 / DSM 11573 / NCIMB 13689 / SK2)</name>
    <dbReference type="NCBI Taxonomy" id="393595"/>
    <lineage>
        <taxon>Bacteria</taxon>
        <taxon>Pseudomonadati</taxon>
        <taxon>Pseudomonadota</taxon>
        <taxon>Gammaproteobacteria</taxon>
        <taxon>Oceanospirillales</taxon>
        <taxon>Alcanivoracaceae</taxon>
        <taxon>Alcanivorax</taxon>
    </lineage>
</organism>
<evidence type="ECO:0000256" key="2">
    <source>
        <dbReference type="ARBA" id="ARBA00004370"/>
    </source>
</evidence>
<dbReference type="KEGG" id="abo:ABO_1708"/>
<evidence type="ECO:0000313" key="15">
    <source>
        <dbReference type="Proteomes" id="UP000008871"/>
    </source>
</evidence>
<proteinExistence type="predicted"/>
<dbReference type="InterPro" id="IPR004358">
    <property type="entry name" value="Sig_transdc_His_kin-like_C"/>
</dbReference>
<comment type="catalytic activity">
    <reaction evidence="1">
        <text>ATP + protein L-histidine = ADP + protein N-phospho-L-histidine.</text>
        <dbReference type="EC" id="2.7.13.3"/>
    </reaction>
</comment>
<gene>
    <name evidence="14" type="ordered locus">ABO_1708</name>
</gene>
<accession>Q0VNU2</accession>
<dbReference type="Pfam" id="PF02518">
    <property type="entry name" value="HATPase_c"/>
    <property type="match status" value="1"/>
</dbReference>
<dbReference type="GO" id="GO:0000160">
    <property type="term" value="P:phosphorelay signal transduction system"/>
    <property type="evidence" value="ECO:0007669"/>
    <property type="project" value="UniProtKB-KW"/>
</dbReference>
<dbReference type="InterPro" id="IPR050428">
    <property type="entry name" value="TCS_sensor_his_kinase"/>
</dbReference>
<dbReference type="HOGENOM" id="CLU_000445_42_3_6"/>
<evidence type="ECO:0000256" key="9">
    <source>
        <dbReference type="ARBA" id="ARBA00023012"/>
    </source>
</evidence>
<evidence type="ECO:0000259" key="13">
    <source>
        <dbReference type="PROSITE" id="PS50885"/>
    </source>
</evidence>
<evidence type="ECO:0000256" key="6">
    <source>
        <dbReference type="ARBA" id="ARBA00022692"/>
    </source>
</evidence>
<evidence type="ECO:0000313" key="14">
    <source>
        <dbReference type="EMBL" id="CAL17156.1"/>
    </source>
</evidence>
<feature type="transmembrane region" description="Helical" evidence="11">
    <location>
        <begin position="12"/>
        <end position="31"/>
    </location>
</feature>
<name>Q0VNU2_ALCBS</name>
<evidence type="ECO:0000256" key="11">
    <source>
        <dbReference type="SAM" id="Phobius"/>
    </source>
</evidence>
<dbReference type="STRING" id="393595.ABO_1708"/>
<keyword evidence="15" id="KW-1185">Reference proteome</keyword>
<feature type="transmembrane region" description="Helical" evidence="11">
    <location>
        <begin position="157"/>
        <end position="177"/>
    </location>
</feature>
<dbReference type="PROSITE" id="PS50885">
    <property type="entry name" value="HAMP"/>
    <property type="match status" value="1"/>
</dbReference>
<dbReference type="InterPro" id="IPR003660">
    <property type="entry name" value="HAMP_dom"/>
</dbReference>
<dbReference type="PROSITE" id="PS50109">
    <property type="entry name" value="HIS_KIN"/>
    <property type="match status" value="1"/>
</dbReference>
<keyword evidence="7 14" id="KW-0418">Kinase</keyword>
<evidence type="ECO:0000256" key="7">
    <source>
        <dbReference type="ARBA" id="ARBA00022777"/>
    </source>
</evidence>
<dbReference type="InterPro" id="IPR005467">
    <property type="entry name" value="His_kinase_dom"/>
</dbReference>
<evidence type="ECO:0000256" key="5">
    <source>
        <dbReference type="ARBA" id="ARBA00022679"/>
    </source>
</evidence>
<feature type="domain" description="Histidine kinase" evidence="12">
    <location>
        <begin position="237"/>
        <end position="444"/>
    </location>
</feature>
<evidence type="ECO:0000256" key="8">
    <source>
        <dbReference type="ARBA" id="ARBA00022989"/>
    </source>
</evidence>
<dbReference type="PANTHER" id="PTHR45436:SF5">
    <property type="entry name" value="SENSOR HISTIDINE KINASE TRCS"/>
    <property type="match status" value="1"/>
</dbReference>
<comment type="subcellular location">
    <subcellularLocation>
        <location evidence="2">Membrane</location>
    </subcellularLocation>
</comment>
<keyword evidence="5 14" id="KW-0808">Transferase</keyword>
<dbReference type="InterPro" id="IPR036890">
    <property type="entry name" value="HATPase_C_sf"/>
</dbReference>
<evidence type="ECO:0000256" key="1">
    <source>
        <dbReference type="ARBA" id="ARBA00000085"/>
    </source>
</evidence>
<evidence type="ECO:0000256" key="10">
    <source>
        <dbReference type="ARBA" id="ARBA00023136"/>
    </source>
</evidence>
<protein>
    <recommendedName>
        <fullName evidence="3">histidine kinase</fullName>
        <ecNumber evidence="3">2.7.13.3</ecNumber>
    </recommendedName>
</protein>
<dbReference type="AlphaFoldDB" id="Q0VNU2"/>
<dbReference type="EMBL" id="AM286690">
    <property type="protein sequence ID" value="CAL17156.1"/>
    <property type="molecule type" value="Genomic_DNA"/>
</dbReference>
<keyword evidence="4" id="KW-0597">Phosphoprotein</keyword>
<dbReference type="Gene3D" id="3.30.565.10">
    <property type="entry name" value="Histidine kinase-like ATPase, C-terminal domain"/>
    <property type="match status" value="1"/>
</dbReference>
<dbReference type="GO" id="GO:0005886">
    <property type="term" value="C:plasma membrane"/>
    <property type="evidence" value="ECO:0007669"/>
    <property type="project" value="TreeGrafter"/>
</dbReference>
<dbReference type="PRINTS" id="PR00344">
    <property type="entry name" value="BCTRLSENSOR"/>
</dbReference>